<keyword evidence="4 6" id="KW-0472">Membrane</keyword>
<feature type="transmembrane region" description="Helical" evidence="6">
    <location>
        <begin position="396"/>
        <end position="416"/>
    </location>
</feature>
<keyword evidence="3 6" id="KW-1133">Transmembrane helix</keyword>
<evidence type="ECO:0000256" key="2">
    <source>
        <dbReference type="ARBA" id="ARBA00022692"/>
    </source>
</evidence>
<evidence type="ECO:0000256" key="6">
    <source>
        <dbReference type="SAM" id="Phobius"/>
    </source>
</evidence>
<name>G4THP0_SERID</name>
<feature type="transmembrane region" description="Helical" evidence="6">
    <location>
        <begin position="216"/>
        <end position="246"/>
    </location>
</feature>
<dbReference type="eggNOG" id="ENOG502S939">
    <property type="taxonomic scope" value="Eukaryota"/>
</dbReference>
<keyword evidence="8" id="KW-1185">Reference proteome</keyword>
<dbReference type="EMBL" id="CAFZ01000096">
    <property type="protein sequence ID" value="CCA70835.1"/>
    <property type="molecule type" value="Genomic_DNA"/>
</dbReference>
<feature type="transmembrane region" description="Helical" evidence="6">
    <location>
        <begin position="134"/>
        <end position="161"/>
    </location>
</feature>
<dbReference type="STRING" id="1109443.G4THP0"/>
<keyword evidence="2 6" id="KW-0812">Transmembrane</keyword>
<evidence type="ECO:0000313" key="8">
    <source>
        <dbReference type="Proteomes" id="UP000007148"/>
    </source>
</evidence>
<dbReference type="Gene3D" id="1.20.1070.10">
    <property type="entry name" value="Rhodopsin 7-helix transmembrane proteins"/>
    <property type="match status" value="1"/>
</dbReference>
<evidence type="ECO:0000256" key="1">
    <source>
        <dbReference type="ARBA" id="ARBA00004141"/>
    </source>
</evidence>
<comment type="subcellular location">
    <subcellularLocation>
        <location evidence="1">Membrane</location>
        <topology evidence="1">Multi-pass membrane protein</topology>
    </subcellularLocation>
</comment>
<dbReference type="OrthoDB" id="3251871at2759"/>
<accession>G4THP0</accession>
<feature type="transmembrane region" description="Helical" evidence="6">
    <location>
        <begin position="100"/>
        <end position="122"/>
    </location>
</feature>
<dbReference type="HOGENOM" id="CLU_041046_0_0_1"/>
<comment type="caution">
    <text evidence="7">The sequence shown here is derived from an EMBL/GenBank/DDBJ whole genome shotgun (WGS) entry which is preliminary data.</text>
</comment>
<dbReference type="InParanoid" id="G4THP0"/>
<reference evidence="7 8" key="1">
    <citation type="journal article" date="2011" name="PLoS Pathog.">
        <title>Endophytic Life Strategies Decoded by Genome and Transcriptome Analyses of the Mutualistic Root Symbiont Piriformospora indica.</title>
        <authorList>
            <person name="Zuccaro A."/>
            <person name="Lahrmann U."/>
            <person name="Guldener U."/>
            <person name="Langen G."/>
            <person name="Pfiffi S."/>
            <person name="Biedenkopf D."/>
            <person name="Wong P."/>
            <person name="Samans B."/>
            <person name="Grimm C."/>
            <person name="Basiewicz M."/>
            <person name="Murat C."/>
            <person name="Martin F."/>
            <person name="Kogel K.H."/>
        </authorList>
    </citation>
    <scope>NUCLEOTIDE SEQUENCE [LARGE SCALE GENOMIC DNA]</scope>
    <source>
        <strain evidence="7 8">DSM 11827</strain>
    </source>
</reference>
<dbReference type="PANTHER" id="PTHR23112">
    <property type="entry name" value="G PROTEIN-COUPLED RECEPTOR 157-RELATED"/>
    <property type="match status" value="1"/>
</dbReference>
<dbReference type="PANTHER" id="PTHR23112:SF0">
    <property type="entry name" value="TRANSMEMBRANE PROTEIN 116"/>
    <property type="match status" value="1"/>
</dbReference>
<dbReference type="GO" id="GO:0005886">
    <property type="term" value="C:plasma membrane"/>
    <property type="evidence" value="ECO:0007669"/>
    <property type="project" value="TreeGrafter"/>
</dbReference>
<feature type="transmembrane region" description="Helical" evidence="6">
    <location>
        <begin position="68"/>
        <end position="88"/>
    </location>
</feature>
<feature type="transmembrane region" description="Helical" evidence="6">
    <location>
        <begin position="436"/>
        <end position="456"/>
    </location>
</feature>
<evidence type="ECO:0000256" key="3">
    <source>
        <dbReference type="ARBA" id="ARBA00022989"/>
    </source>
</evidence>
<organism evidence="7 8">
    <name type="scientific">Serendipita indica (strain DSM 11827)</name>
    <name type="common">Root endophyte fungus</name>
    <name type="synonym">Piriformospora indica</name>
    <dbReference type="NCBI Taxonomy" id="1109443"/>
    <lineage>
        <taxon>Eukaryota</taxon>
        <taxon>Fungi</taxon>
        <taxon>Dikarya</taxon>
        <taxon>Basidiomycota</taxon>
        <taxon>Agaricomycotina</taxon>
        <taxon>Agaricomycetes</taxon>
        <taxon>Sebacinales</taxon>
        <taxon>Serendipitaceae</taxon>
        <taxon>Serendipita</taxon>
    </lineage>
</organism>
<gene>
    <name evidence="7" type="ORF">PIIN_04770</name>
</gene>
<evidence type="ECO:0000313" key="7">
    <source>
        <dbReference type="EMBL" id="CCA70835.1"/>
    </source>
</evidence>
<evidence type="ECO:0000256" key="4">
    <source>
        <dbReference type="ARBA" id="ARBA00023136"/>
    </source>
</evidence>
<dbReference type="Proteomes" id="UP000007148">
    <property type="component" value="Unassembled WGS sequence"/>
</dbReference>
<evidence type="ECO:0008006" key="9">
    <source>
        <dbReference type="Google" id="ProtNLM"/>
    </source>
</evidence>
<dbReference type="GO" id="GO:0007189">
    <property type="term" value="P:adenylate cyclase-activating G protein-coupled receptor signaling pathway"/>
    <property type="evidence" value="ECO:0007669"/>
    <property type="project" value="TreeGrafter"/>
</dbReference>
<sequence>MSSGLSGYDLPPDGAPIQVVTSIVLITVVNPIPTATATPYLTDSTAVLTNSTIPIRDAPTTNDIPLQVTNSVSLVACILVIGTYFIFLRQNQRIMERPSLVLAVSMAAADAVLHAINLFGYTDLKGFACAFWGGFFYAFPTLISIFYSFCIALNTQLVFVFSKRPGCTTLKYYIFLPIIVSAFICIPALSAGVYGYDANYDFCWYASDGIHQRKVVISYMLTFGIWCLAVTVYLVIAAVTIIWVVFSKTSELNYLATSLPWSIDSTASSTQFESAPDDDANFSIHASRGHSSTSASDGSPSDTSHQMSIGHSSPAIRDGLGMADDQLPRLFGPTPLIIGDAAFNQSENVSEPISPIAWVNFWSNFMRGSSATHGGSASQSSQRPTLLRRSLAMRALAMRLLGYIFIPAICILPSVIQDIFYRVYPRAASGVPDNVARMLATLNGLVGLFNAILFSLDPALLALYHEMEVESEEQNATYRSDETYQGIEMVPIRSAYFTALE</sequence>
<feature type="transmembrane region" description="Helical" evidence="6">
    <location>
        <begin position="173"/>
        <end position="196"/>
    </location>
</feature>
<dbReference type="AlphaFoldDB" id="G4THP0"/>
<proteinExistence type="predicted"/>
<evidence type="ECO:0000256" key="5">
    <source>
        <dbReference type="SAM" id="MobiDB-lite"/>
    </source>
</evidence>
<feature type="compositionally biased region" description="Low complexity" evidence="5">
    <location>
        <begin position="286"/>
        <end position="304"/>
    </location>
</feature>
<dbReference type="SUPFAM" id="SSF81321">
    <property type="entry name" value="Family A G protein-coupled receptor-like"/>
    <property type="match status" value="1"/>
</dbReference>
<protein>
    <recommendedName>
        <fullName evidence="9">G-protein coupled receptors family 2 profile 2 domain-containing protein</fullName>
    </recommendedName>
</protein>
<feature type="region of interest" description="Disordered" evidence="5">
    <location>
        <begin position="286"/>
        <end position="310"/>
    </location>
</feature>
<dbReference type="GO" id="GO:0004930">
    <property type="term" value="F:G protein-coupled receptor activity"/>
    <property type="evidence" value="ECO:0007669"/>
    <property type="project" value="TreeGrafter"/>
</dbReference>